<evidence type="ECO:0000313" key="1">
    <source>
        <dbReference type="EMBL" id="GAA3550666.1"/>
    </source>
</evidence>
<sequence length="91" mass="9999">MSIVLSKVIQTCRACPSQWDAWTTDGQYLYLRYRSGMGTVEAQPGPDVDTWTDRPPLMKFGEPSLDGLINLDDFMTTGGLELAAGAEVQTL</sequence>
<dbReference type="RefSeq" id="WP_345562713.1">
    <property type="nucleotide sequence ID" value="NZ_BAABDQ010000006.1"/>
</dbReference>
<accession>A0ABP6WHU9</accession>
<reference evidence="2" key="1">
    <citation type="journal article" date="2019" name="Int. J. Syst. Evol. Microbiol.">
        <title>The Global Catalogue of Microorganisms (GCM) 10K type strain sequencing project: providing services to taxonomists for standard genome sequencing and annotation.</title>
        <authorList>
            <consortium name="The Broad Institute Genomics Platform"/>
            <consortium name="The Broad Institute Genome Sequencing Center for Infectious Disease"/>
            <person name="Wu L."/>
            <person name="Ma J."/>
        </authorList>
    </citation>
    <scope>NUCLEOTIDE SEQUENCE [LARGE SCALE GENOMIC DNA]</scope>
    <source>
        <strain evidence="2">JCM 17326</strain>
    </source>
</reference>
<dbReference type="EMBL" id="BAABDQ010000006">
    <property type="protein sequence ID" value="GAA3550666.1"/>
    <property type="molecule type" value="Genomic_DNA"/>
</dbReference>
<keyword evidence="2" id="KW-1185">Reference proteome</keyword>
<comment type="caution">
    <text evidence="1">The sequence shown here is derived from an EMBL/GenBank/DDBJ whole genome shotgun (WGS) entry which is preliminary data.</text>
</comment>
<dbReference type="Proteomes" id="UP001500630">
    <property type="component" value="Unassembled WGS sequence"/>
</dbReference>
<name>A0ABP6WHU9_9ACTN</name>
<protein>
    <submittedName>
        <fullName evidence="1">Uncharacterized protein</fullName>
    </submittedName>
</protein>
<evidence type="ECO:0000313" key="2">
    <source>
        <dbReference type="Proteomes" id="UP001500630"/>
    </source>
</evidence>
<proteinExistence type="predicted"/>
<gene>
    <name evidence="1" type="ORF">GCM10022419_033670</name>
</gene>
<organism evidence="1 2">
    <name type="scientific">Nonomuraea rosea</name>
    <dbReference type="NCBI Taxonomy" id="638574"/>
    <lineage>
        <taxon>Bacteria</taxon>
        <taxon>Bacillati</taxon>
        <taxon>Actinomycetota</taxon>
        <taxon>Actinomycetes</taxon>
        <taxon>Streptosporangiales</taxon>
        <taxon>Streptosporangiaceae</taxon>
        <taxon>Nonomuraea</taxon>
    </lineage>
</organism>